<dbReference type="PANTHER" id="PTHR47331">
    <property type="entry name" value="PHD-TYPE DOMAIN-CONTAINING PROTEIN"/>
    <property type="match status" value="1"/>
</dbReference>
<name>A0A5S6QFU2_TRIMR</name>
<protein>
    <submittedName>
        <fullName evidence="3">Uncharacterized protein</fullName>
    </submittedName>
</protein>
<dbReference type="Proteomes" id="UP000046395">
    <property type="component" value="Unassembled WGS sequence"/>
</dbReference>
<organism evidence="2 3">
    <name type="scientific">Trichuris muris</name>
    <name type="common">Mouse whipworm</name>
    <dbReference type="NCBI Taxonomy" id="70415"/>
    <lineage>
        <taxon>Eukaryota</taxon>
        <taxon>Metazoa</taxon>
        <taxon>Ecdysozoa</taxon>
        <taxon>Nematoda</taxon>
        <taxon>Enoplea</taxon>
        <taxon>Dorylaimia</taxon>
        <taxon>Trichinellida</taxon>
        <taxon>Trichuridae</taxon>
        <taxon>Trichuris</taxon>
    </lineage>
</organism>
<evidence type="ECO:0000313" key="2">
    <source>
        <dbReference type="Proteomes" id="UP000046395"/>
    </source>
</evidence>
<evidence type="ECO:0000256" key="1">
    <source>
        <dbReference type="SAM" id="MobiDB-lite"/>
    </source>
</evidence>
<dbReference type="WBParaSite" id="TMUE_2000006054.1">
    <property type="protein sequence ID" value="TMUE_2000006054.1"/>
    <property type="gene ID" value="WBGene00294325"/>
</dbReference>
<evidence type="ECO:0000313" key="3">
    <source>
        <dbReference type="WBParaSite" id="TMUE_2000006054.1"/>
    </source>
</evidence>
<dbReference type="AlphaFoldDB" id="A0A5S6QFU2"/>
<keyword evidence="2" id="KW-1185">Reference proteome</keyword>
<accession>A0A5S6QFU2</accession>
<proteinExistence type="predicted"/>
<sequence>MAAVKLAAVKLAAVKLAPVKIAAVKSAPSTAVMSLRLTETIKQETRMPIDNTVYWTDSTTVLYWLRTPARMSSFVVYRVAEIMEYSEAKDWRHVPGNLNPADDASRDVPANKLH</sequence>
<reference evidence="3" key="1">
    <citation type="submission" date="2019-12" db="UniProtKB">
        <authorList>
            <consortium name="WormBaseParasite"/>
        </authorList>
    </citation>
    <scope>IDENTIFICATION</scope>
</reference>
<dbReference type="STRING" id="70415.A0A5S6QFU2"/>
<feature type="region of interest" description="Disordered" evidence="1">
    <location>
        <begin position="92"/>
        <end position="114"/>
    </location>
</feature>